<dbReference type="AlphaFoldDB" id="A0A918VU47"/>
<accession>A0A918VU47</accession>
<keyword evidence="1" id="KW-0472">Membrane</keyword>
<comment type="caution">
    <text evidence="3">The sequence shown here is derived from an EMBL/GenBank/DDBJ whole genome shotgun (WGS) entry which is preliminary data.</text>
</comment>
<protein>
    <recommendedName>
        <fullName evidence="2">HPP transmembrane region domain-containing protein</fullName>
    </recommendedName>
</protein>
<feature type="transmembrane region" description="Helical" evidence="1">
    <location>
        <begin position="104"/>
        <end position="127"/>
    </location>
</feature>
<name>A0A918VU47_9HYPH</name>
<gene>
    <name evidence="3" type="ORF">GCM10007989_21690</name>
</gene>
<sequence length="139" mass="14513">MGVSLVGGLSAWSGLPMLMAPLGPTALLIFAQPGSPTAQPISVFGGYFIGAVVASILEVMFPGLWWVATISVGIVMLAMLMLRVTHPPAAAVPLVVFSGPIPPIVLFGVMLAACVVLTALAILWHALPPRIAYPKWLED</sequence>
<dbReference type="Pfam" id="PF04982">
    <property type="entry name" value="TM_HPP"/>
    <property type="match status" value="1"/>
</dbReference>
<evidence type="ECO:0000256" key="1">
    <source>
        <dbReference type="SAM" id="Phobius"/>
    </source>
</evidence>
<proteinExistence type="predicted"/>
<dbReference type="InterPro" id="IPR007065">
    <property type="entry name" value="HPP"/>
</dbReference>
<evidence type="ECO:0000313" key="4">
    <source>
        <dbReference type="Proteomes" id="UP000646579"/>
    </source>
</evidence>
<dbReference type="EMBL" id="BMZE01000002">
    <property type="protein sequence ID" value="GHA25659.1"/>
    <property type="molecule type" value="Genomic_DNA"/>
</dbReference>
<feature type="domain" description="HPP transmembrane region" evidence="2">
    <location>
        <begin position="2"/>
        <end position="134"/>
    </location>
</feature>
<evidence type="ECO:0000313" key="3">
    <source>
        <dbReference type="EMBL" id="GHA25659.1"/>
    </source>
</evidence>
<reference evidence="3" key="2">
    <citation type="submission" date="2020-09" db="EMBL/GenBank/DDBJ databases">
        <authorList>
            <person name="Sun Q."/>
            <person name="Kim S."/>
        </authorList>
    </citation>
    <scope>NUCLEOTIDE SEQUENCE</scope>
    <source>
        <strain evidence="3">KCTC 32437</strain>
    </source>
</reference>
<organism evidence="3 4">
    <name type="scientific">Devosia pacifica</name>
    <dbReference type="NCBI Taxonomy" id="1335967"/>
    <lineage>
        <taxon>Bacteria</taxon>
        <taxon>Pseudomonadati</taxon>
        <taxon>Pseudomonadota</taxon>
        <taxon>Alphaproteobacteria</taxon>
        <taxon>Hyphomicrobiales</taxon>
        <taxon>Devosiaceae</taxon>
        <taxon>Devosia</taxon>
    </lineage>
</organism>
<dbReference type="Proteomes" id="UP000646579">
    <property type="component" value="Unassembled WGS sequence"/>
</dbReference>
<dbReference type="InterPro" id="IPR058581">
    <property type="entry name" value="TM_HPP"/>
</dbReference>
<dbReference type="PANTHER" id="PTHR33741">
    <property type="entry name" value="TRANSMEMBRANE PROTEIN DDB_G0269096-RELATED"/>
    <property type="match status" value="1"/>
</dbReference>
<dbReference type="PANTHER" id="PTHR33741:SF5">
    <property type="entry name" value="TRANSMEMBRANE PROTEIN DDB_G0269096-RELATED"/>
    <property type="match status" value="1"/>
</dbReference>
<feature type="transmembrane region" description="Helical" evidence="1">
    <location>
        <begin position="41"/>
        <end position="57"/>
    </location>
</feature>
<reference evidence="3" key="1">
    <citation type="journal article" date="2014" name="Int. J. Syst. Evol. Microbiol.">
        <title>Complete genome sequence of Corynebacterium casei LMG S-19264T (=DSM 44701T), isolated from a smear-ripened cheese.</title>
        <authorList>
            <consortium name="US DOE Joint Genome Institute (JGI-PGF)"/>
            <person name="Walter F."/>
            <person name="Albersmeier A."/>
            <person name="Kalinowski J."/>
            <person name="Ruckert C."/>
        </authorList>
    </citation>
    <scope>NUCLEOTIDE SEQUENCE</scope>
    <source>
        <strain evidence="3">KCTC 32437</strain>
    </source>
</reference>
<evidence type="ECO:0000259" key="2">
    <source>
        <dbReference type="Pfam" id="PF04982"/>
    </source>
</evidence>
<keyword evidence="4" id="KW-1185">Reference proteome</keyword>
<feature type="transmembrane region" description="Helical" evidence="1">
    <location>
        <begin position="64"/>
        <end position="84"/>
    </location>
</feature>
<keyword evidence="1" id="KW-0812">Transmembrane</keyword>
<keyword evidence="1" id="KW-1133">Transmembrane helix</keyword>